<reference evidence="2" key="1">
    <citation type="journal article" date="2019" name="Int. J. Syst. Evol. Microbiol.">
        <title>The Global Catalogue of Microorganisms (GCM) 10K type strain sequencing project: providing services to taxonomists for standard genome sequencing and annotation.</title>
        <authorList>
            <consortium name="The Broad Institute Genomics Platform"/>
            <consortium name="The Broad Institute Genome Sequencing Center for Infectious Disease"/>
            <person name="Wu L."/>
            <person name="Ma J."/>
        </authorList>
    </citation>
    <scope>NUCLEOTIDE SEQUENCE [LARGE SCALE GENOMIC DNA]</scope>
    <source>
        <strain evidence="2">JCM 31696</strain>
    </source>
</reference>
<protein>
    <recommendedName>
        <fullName evidence="3">DUF2188 domain-containing protein</fullName>
    </recommendedName>
</protein>
<evidence type="ECO:0000313" key="2">
    <source>
        <dbReference type="Proteomes" id="UP001597083"/>
    </source>
</evidence>
<dbReference type="EMBL" id="JBHTIR010000272">
    <property type="protein sequence ID" value="MFD0851168.1"/>
    <property type="molecule type" value="Genomic_DNA"/>
</dbReference>
<gene>
    <name evidence="1" type="ORF">ACFQ07_02995</name>
</gene>
<name>A0ABW3CA57_9ACTN</name>
<accession>A0ABW3CA57</accession>
<comment type="caution">
    <text evidence="1">The sequence shown here is derived from an EMBL/GenBank/DDBJ whole genome shotgun (WGS) entry which is preliminary data.</text>
</comment>
<keyword evidence="2" id="KW-1185">Reference proteome</keyword>
<evidence type="ECO:0008006" key="3">
    <source>
        <dbReference type="Google" id="ProtNLM"/>
    </source>
</evidence>
<proteinExistence type="predicted"/>
<sequence length="72" mass="7755">MIEIKEAQMTATHQGVVIAKAVRVDGAWHATTWPRPLTRNEAITALAIAELEAANGPHDPVAASLREELPCD</sequence>
<evidence type="ECO:0000313" key="1">
    <source>
        <dbReference type="EMBL" id="MFD0851168.1"/>
    </source>
</evidence>
<organism evidence="1 2">
    <name type="scientific">Actinomadura adrarensis</name>
    <dbReference type="NCBI Taxonomy" id="1819600"/>
    <lineage>
        <taxon>Bacteria</taxon>
        <taxon>Bacillati</taxon>
        <taxon>Actinomycetota</taxon>
        <taxon>Actinomycetes</taxon>
        <taxon>Streptosporangiales</taxon>
        <taxon>Thermomonosporaceae</taxon>
        <taxon>Actinomadura</taxon>
    </lineage>
</organism>
<dbReference type="Proteomes" id="UP001597083">
    <property type="component" value="Unassembled WGS sequence"/>
</dbReference>